<evidence type="ECO:0000313" key="2">
    <source>
        <dbReference type="Proteomes" id="UP001056778"/>
    </source>
</evidence>
<sequence length="346" mass="41209">MSDYGSSDNEPLSVLVNKNKKRKICGRQSDVHKHFNNHSFETGPSCNCKRYRCFEVTTPEERAHIVSEFNKMSNRNEQNNYCCGLISVNGIQRRRPRQDERVANLRDNSYDFKVRIKDGTSVKEIQICQLAFRNMHGITNRILITLKKYISSEGHSLKDMRSKHKNRRHALSKEQCESMHEHIKSFKGRKAHYSLMKSDKIYLPEDLNVKRMWNMYHEKYSIRKVSYESYRRVNDFNIKFGYPRSDTCSFCDSSNVKKEFFKNELQKPISNEERLDLENRLKGLEAEIKLHKLQANTFYDRKRKAKRTYKKQTDFEAIRMDYSKNLPTPNITTNDVYYKRQLTFSQ</sequence>
<dbReference type="Proteomes" id="UP001056778">
    <property type="component" value="Chromosome 9"/>
</dbReference>
<evidence type="ECO:0000313" key="1">
    <source>
        <dbReference type="EMBL" id="KAI4455540.1"/>
    </source>
</evidence>
<organism evidence="1 2">
    <name type="scientific">Holotrichia oblita</name>
    <name type="common">Chafer beetle</name>
    <dbReference type="NCBI Taxonomy" id="644536"/>
    <lineage>
        <taxon>Eukaryota</taxon>
        <taxon>Metazoa</taxon>
        <taxon>Ecdysozoa</taxon>
        <taxon>Arthropoda</taxon>
        <taxon>Hexapoda</taxon>
        <taxon>Insecta</taxon>
        <taxon>Pterygota</taxon>
        <taxon>Neoptera</taxon>
        <taxon>Endopterygota</taxon>
        <taxon>Coleoptera</taxon>
        <taxon>Polyphaga</taxon>
        <taxon>Scarabaeiformia</taxon>
        <taxon>Scarabaeidae</taxon>
        <taxon>Melolonthinae</taxon>
        <taxon>Holotrichia</taxon>
    </lineage>
</organism>
<keyword evidence="2" id="KW-1185">Reference proteome</keyword>
<protein>
    <submittedName>
        <fullName evidence="1">Dna-directed rna polymerases i ii and iii subunit rpabc2</fullName>
    </submittedName>
</protein>
<comment type="caution">
    <text evidence="1">The sequence shown here is derived from an EMBL/GenBank/DDBJ whole genome shotgun (WGS) entry which is preliminary data.</text>
</comment>
<reference evidence="1" key="1">
    <citation type="submission" date="2022-04" db="EMBL/GenBank/DDBJ databases">
        <title>Chromosome-scale genome assembly of Holotrichia oblita Faldermann.</title>
        <authorList>
            <person name="Rongchong L."/>
        </authorList>
    </citation>
    <scope>NUCLEOTIDE SEQUENCE</scope>
    <source>
        <strain evidence="1">81SQS9</strain>
    </source>
</reference>
<keyword evidence="1" id="KW-0240">DNA-directed RNA polymerase</keyword>
<proteinExistence type="predicted"/>
<keyword evidence="1" id="KW-0804">Transcription</keyword>
<dbReference type="EMBL" id="CM043023">
    <property type="protein sequence ID" value="KAI4455540.1"/>
    <property type="molecule type" value="Genomic_DNA"/>
</dbReference>
<gene>
    <name evidence="1" type="ORF">MML48_9g00007546</name>
</gene>
<name>A0ACB9STQ2_HOLOL</name>
<accession>A0ACB9STQ2</accession>